<name>A0A9E7I8W0_9LILI</name>
<accession>A0A9E7I8W0</accession>
<gene>
    <name evidence="1" type="ORF">MUK42_11870</name>
</gene>
<dbReference type="Proteomes" id="UP001055439">
    <property type="component" value="Chromosome 9"/>
</dbReference>
<protein>
    <submittedName>
        <fullName evidence="1">Uncharacterized protein</fullName>
    </submittedName>
</protein>
<dbReference type="AlphaFoldDB" id="A0A9E7I8W0"/>
<evidence type="ECO:0000313" key="1">
    <source>
        <dbReference type="EMBL" id="URE43527.1"/>
    </source>
</evidence>
<organism evidence="1 2">
    <name type="scientific">Musa troglodytarum</name>
    <name type="common">fe'i banana</name>
    <dbReference type="NCBI Taxonomy" id="320322"/>
    <lineage>
        <taxon>Eukaryota</taxon>
        <taxon>Viridiplantae</taxon>
        <taxon>Streptophyta</taxon>
        <taxon>Embryophyta</taxon>
        <taxon>Tracheophyta</taxon>
        <taxon>Spermatophyta</taxon>
        <taxon>Magnoliopsida</taxon>
        <taxon>Liliopsida</taxon>
        <taxon>Zingiberales</taxon>
        <taxon>Musaceae</taxon>
        <taxon>Musa</taxon>
    </lineage>
</organism>
<dbReference type="EMBL" id="CP097511">
    <property type="protein sequence ID" value="URE43527.1"/>
    <property type="molecule type" value="Genomic_DNA"/>
</dbReference>
<reference evidence="1" key="1">
    <citation type="submission" date="2022-05" db="EMBL/GenBank/DDBJ databases">
        <title>The Musa troglodytarum L. genome provides insights into the mechanism of non-climacteric behaviour and enrichment of carotenoids.</title>
        <authorList>
            <person name="Wang J."/>
        </authorList>
    </citation>
    <scope>NUCLEOTIDE SEQUENCE</scope>
    <source>
        <tissue evidence="1">Leaf</tissue>
    </source>
</reference>
<proteinExistence type="predicted"/>
<keyword evidence="2" id="KW-1185">Reference proteome</keyword>
<sequence>MASLLSIASVLPLYSPSVNTRFTVSSKATAAGSCDAIALKPCARPTSGEDGLGPVVNGSSTA</sequence>
<evidence type="ECO:0000313" key="2">
    <source>
        <dbReference type="Proteomes" id="UP001055439"/>
    </source>
</evidence>